<dbReference type="SUPFAM" id="SSF53756">
    <property type="entry name" value="UDP-Glycosyltransferase/glycogen phosphorylase"/>
    <property type="match status" value="1"/>
</dbReference>
<dbReference type="PANTHER" id="PTHR46401">
    <property type="entry name" value="GLYCOSYLTRANSFERASE WBBK-RELATED"/>
    <property type="match status" value="1"/>
</dbReference>
<proteinExistence type="predicted"/>
<dbReference type="InterPro" id="IPR028098">
    <property type="entry name" value="Glyco_trans_4-like_N"/>
</dbReference>
<dbReference type="RefSeq" id="WP_275278510.1">
    <property type="nucleotide sequence ID" value="NZ_CP119108.1"/>
</dbReference>
<feature type="domain" description="Glycosyltransferase subfamily 4-like N-terminal" evidence="3">
    <location>
        <begin position="29"/>
        <end position="191"/>
    </location>
</feature>
<evidence type="ECO:0000313" key="4">
    <source>
        <dbReference type="EMBL" id="WEG09186.1"/>
    </source>
</evidence>
<organism evidence="4 5">
    <name type="scientific">Microbacterium horticulturae</name>
    <dbReference type="NCBI Taxonomy" id="3028316"/>
    <lineage>
        <taxon>Bacteria</taxon>
        <taxon>Bacillati</taxon>
        <taxon>Actinomycetota</taxon>
        <taxon>Actinomycetes</taxon>
        <taxon>Micrococcales</taxon>
        <taxon>Microbacteriaceae</taxon>
        <taxon>Microbacterium</taxon>
    </lineage>
</organism>
<dbReference type="Proteomes" id="UP001214553">
    <property type="component" value="Chromosome"/>
</dbReference>
<reference evidence="4 5" key="1">
    <citation type="submission" date="2023-03" db="EMBL/GenBank/DDBJ databases">
        <title>Genome sequence of Microbacterium sp. KACC 23027.</title>
        <authorList>
            <person name="Kim S."/>
            <person name="Heo J."/>
            <person name="Kwon S.-W."/>
        </authorList>
    </citation>
    <scope>NUCLEOTIDE SEQUENCE [LARGE SCALE GENOMIC DNA]</scope>
    <source>
        <strain evidence="4 5">KACC 23027</strain>
    </source>
</reference>
<name>A0ABY8BYB8_9MICO</name>
<sequence length="392" mass="42021">MMKPTHEHKYAFILPEDEPYSASKGGAIATFTQAIVKELASLGSLALIVTPRLDETPYDAGDLHELKLVGGPRSRVRWLMIRALGRVFPGRFGRRERYVREVVEYAGELSEHTTIVVANDPALAASIREACANPIVIWLHNYLRGAQAEELGALPSATRVVTVSESVRTWTQEQCHVAAELITVIYNGVDHVSFRPPLQRHDSERLRVAFCGRIDPNKGQLLGAQAVRAAQEGGATGIELTVIGGLRAFDSSEEAAAAYYAELCRTVEACNGTMLGRIPATSMAAALREFDVALILPLVPEPFGLTAVEALASGCAVIAIPTGGVAEVVGDAALAVRPELHSIADALTSLATSRGLLAELQSRALVQSRIFSWRRAAIALESLTSAPSPEAE</sequence>
<dbReference type="PANTHER" id="PTHR46401:SF2">
    <property type="entry name" value="GLYCOSYLTRANSFERASE WBBK-RELATED"/>
    <property type="match status" value="1"/>
</dbReference>
<keyword evidence="1" id="KW-0328">Glycosyltransferase</keyword>
<evidence type="ECO:0000256" key="1">
    <source>
        <dbReference type="ARBA" id="ARBA00022676"/>
    </source>
</evidence>
<dbReference type="Gene3D" id="3.40.50.2000">
    <property type="entry name" value="Glycogen Phosphorylase B"/>
    <property type="match status" value="2"/>
</dbReference>
<gene>
    <name evidence="4" type="ORF">PU630_01080</name>
</gene>
<dbReference type="Pfam" id="PF13439">
    <property type="entry name" value="Glyco_transf_4"/>
    <property type="match status" value="1"/>
</dbReference>
<dbReference type="CDD" id="cd03801">
    <property type="entry name" value="GT4_PimA-like"/>
    <property type="match status" value="1"/>
</dbReference>
<dbReference type="Pfam" id="PF13692">
    <property type="entry name" value="Glyco_trans_1_4"/>
    <property type="match status" value="1"/>
</dbReference>
<evidence type="ECO:0000259" key="3">
    <source>
        <dbReference type="Pfam" id="PF13439"/>
    </source>
</evidence>
<accession>A0ABY8BYB8</accession>
<evidence type="ECO:0000313" key="5">
    <source>
        <dbReference type="Proteomes" id="UP001214553"/>
    </source>
</evidence>
<evidence type="ECO:0000256" key="2">
    <source>
        <dbReference type="ARBA" id="ARBA00022679"/>
    </source>
</evidence>
<keyword evidence="2" id="KW-0808">Transferase</keyword>
<protein>
    <submittedName>
        <fullName evidence="4">Glycosyltransferase family 4 protein</fullName>
    </submittedName>
</protein>
<keyword evidence="5" id="KW-1185">Reference proteome</keyword>
<dbReference type="EMBL" id="CP119108">
    <property type="protein sequence ID" value="WEG09186.1"/>
    <property type="molecule type" value="Genomic_DNA"/>
</dbReference>